<keyword evidence="2 7" id="KW-0813">Transport</keyword>
<dbReference type="NCBIfam" id="NF003833">
    <property type="entry name" value="PRK05419.1-5"/>
    <property type="match status" value="1"/>
</dbReference>
<comment type="caution">
    <text evidence="7">Lacks conserved residue(s) required for the propagation of feature annotation.</text>
</comment>
<comment type="cofactor">
    <cofactor evidence="7">
        <name>heme b</name>
        <dbReference type="ChEBI" id="CHEBI:60344"/>
    </cofactor>
    <text evidence="7">Binds 1 heme b (iron(II)-protoporphyrin IX) group per subunit.</text>
</comment>
<keyword evidence="3 7" id="KW-0812">Transmembrane</keyword>
<dbReference type="RefSeq" id="WP_018979161.1">
    <property type="nucleotide sequence ID" value="NZ_BAQD01000015.1"/>
</dbReference>
<dbReference type="HAMAP" id="MF_01207">
    <property type="entry name" value="MsrQ"/>
    <property type="match status" value="1"/>
</dbReference>
<dbReference type="Pfam" id="PF01794">
    <property type="entry name" value="Ferric_reduct"/>
    <property type="match status" value="1"/>
</dbReference>
<dbReference type="Proteomes" id="UP001062901">
    <property type="component" value="Unassembled WGS sequence"/>
</dbReference>
<comment type="function">
    <text evidence="7">Part of the MsrPQ system that repairs oxidized periplasmic proteins containing methionine sulfoxide residues (Met-O), using respiratory chain electrons. Thus protects these proteins from oxidative-stress damage caused by reactive species of oxygen and chlorine generated by the host defense mechanisms. MsrPQ is essential for the maintenance of envelope integrity under bleach stress, rescuing a wide series of structurally unrelated periplasmic proteins from methionine oxidation. MsrQ provides electrons for reduction to the reductase catalytic subunit MsrP, using the quinone pool of the respiratory chain.</text>
</comment>
<dbReference type="PANTHER" id="PTHR36964:SF1">
    <property type="entry name" value="PROTEIN-METHIONINE-SULFOXIDE REDUCTASE HEME-BINDING SUBUNIT MSRQ"/>
    <property type="match status" value="1"/>
</dbReference>
<keyword evidence="7" id="KW-0288">FMN</keyword>
<comment type="cofactor">
    <cofactor evidence="7">
        <name>FMN</name>
        <dbReference type="ChEBI" id="CHEBI:58210"/>
    </cofactor>
    <text evidence="7">Binds 1 FMN per subunit.</text>
</comment>
<gene>
    <name evidence="7" type="primary">msrQ</name>
    <name evidence="9" type="ORF">AA15669_1114</name>
</gene>
<feature type="transmembrane region" description="Helical" evidence="7">
    <location>
        <begin position="167"/>
        <end position="184"/>
    </location>
</feature>
<evidence type="ECO:0000256" key="1">
    <source>
        <dbReference type="ARBA" id="ARBA00004141"/>
    </source>
</evidence>
<evidence type="ECO:0000313" key="9">
    <source>
        <dbReference type="EMBL" id="GBQ06842.1"/>
    </source>
</evidence>
<keyword evidence="7" id="KW-0479">Metal-binding</keyword>
<comment type="subunit">
    <text evidence="7">Heterodimer of a catalytic subunit (MsrP) and a heme-binding subunit (MsrQ).</text>
</comment>
<protein>
    <recommendedName>
        <fullName evidence="7">Protein-methionine-sulfoxide reductase heme-binding subunit MsrQ</fullName>
    </recommendedName>
    <alternativeName>
        <fullName evidence="7">Flavocytochrome MsrQ</fullName>
    </alternativeName>
</protein>
<evidence type="ECO:0000256" key="6">
    <source>
        <dbReference type="ARBA" id="ARBA00023136"/>
    </source>
</evidence>
<keyword evidence="7" id="KW-1003">Cell membrane</keyword>
<accession>A0ABQ0NZN1</accession>
<comment type="subcellular location">
    <subcellularLocation>
        <location evidence="7">Cell membrane</location>
        <topology evidence="7">Multi-pass membrane protein</topology>
    </subcellularLocation>
    <subcellularLocation>
        <location evidence="1">Membrane</location>
        <topology evidence="1">Multi-pass membrane protein</topology>
    </subcellularLocation>
</comment>
<feature type="transmembrane region" description="Helical" evidence="7">
    <location>
        <begin position="111"/>
        <end position="130"/>
    </location>
</feature>
<keyword evidence="4 7" id="KW-1133">Transmembrane helix</keyword>
<proteinExistence type="inferred from homology"/>
<dbReference type="PANTHER" id="PTHR36964">
    <property type="entry name" value="PROTEIN-METHIONINE-SULFOXIDE REDUCTASE HEME-BINDING SUBUNIT MSRQ"/>
    <property type="match status" value="1"/>
</dbReference>
<evidence type="ECO:0000313" key="10">
    <source>
        <dbReference type="Proteomes" id="UP001062901"/>
    </source>
</evidence>
<feature type="domain" description="Ferric oxidoreductase" evidence="8">
    <location>
        <begin position="41"/>
        <end position="153"/>
    </location>
</feature>
<dbReference type="EMBL" id="BAQD01000015">
    <property type="protein sequence ID" value="GBQ06842.1"/>
    <property type="molecule type" value="Genomic_DNA"/>
</dbReference>
<feature type="transmembrane region" description="Helical" evidence="7">
    <location>
        <begin position="41"/>
        <end position="60"/>
    </location>
</feature>
<keyword evidence="5 7" id="KW-0408">Iron</keyword>
<comment type="similarity">
    <text evidence="7">Belongs to the MsrQ family.</text>
</comment>
<evidence type="ECO:0000256" key="7">
    <source>
        <dbReference type="HAMAP-Rule" id="MF_01207"/>
    </source>
</evidence>
<dbReference type="InterPro" id="IPR013130">
    <property type="entry name" value="Fe3_Rdtase_TM_dom"/>
</dbReference>
<name>A0ABQ0NZN1_9PROT</name>
<keyword evidence="10" id="KW-1185">Reference proteome</keyword>
<keyword evidence="7" id="KW-0249">Electron transport</keyword>
<evidence type="ECO:0000256" key="2">
    <source>
        <dbReference type="ARBA" id="ARBA00022448"/>
    </source>
</evidence>
<organism evidence="9 10">
    <name type="scientific">Saccharibacter floricola DSM 15669</name>
    <dbReference type="NCBI Taxonomy" id="1123227"/>
    <lineage>
        <taxon>Bacteria</taxon>
        <taxon>Pseudomonadati</taxon>
        <taxon>Pseudomonadota</taxon>
        <taxon>Alphaproteobacteria</taxon>
        <taxon>Acetobacterales</taxon>
        <taxon>Acetobacteraceae</taxon>
        <taxon>Saccharibacter</taxon>
    </lineage>
</organism>
<feature type="transmembrane region" description="Helical" evidence="7">
    <location>
        <begin position="72"/>
        <end position="91"/>
    </location>
</feature>
<dbReference type="InterPro" id="IPR022837">
    <property type="entry name" value="MsrQ-like"/>
</dbReference>
<keyword evidence="6 7" id="KW-0472">Membrane</keyword>
<evidence type="ECO:0000259" key="8">
    <source>
        <dbReference type="Pfam" id="PF01794"/>
    </source>
</evidence>
<keyword evidence="7" id="KW-0285">Flavoprotein</keyword>
<evidence type="ECO:0000256" key="4">
    <source>
        <dbReference type="ARBA" id="ARBA00022989"/>
    </source>
</evidence>
<comment type="caution">
    <text evidence="9">The sequence shown here is derived from an EMBL/GenBank/DDBJ whole genome shotgun (WGS) entry which is preliminary data.</text>
</comment>
<evidence type="ECO:0000256" key="3">
    <source>
        <dbReference type="ARBA" id="ARBA00022692"/>
    </source>
</evidence>
<reference evidence="9" key="1">
    <citation type="submission" date="2013-04" db="EMBL/GenBank/DDBJ databases">
        <title>The genome sequencing project of 58 acetic acid bacteria.</title>
        <authorList>
            <person name="Okamoto-Kainuma A."/>
            <person name="Ishikawa M."/>
            <person name="Umino S."/>
            <person name="Koizumi Y."/>
            <person name="Shiwa Y."/>
            <person name="Yoshikawa H."/>
            <person name="Matsutani M."/>
            <person name="Matsushita K."/>
        </authorList>
    </citation>
    <scope>NUCLEOTIDE SEQUENCE</scope>
    <source>
        <strain evidence="9">DSM 15669</strain>
    </source>
</reference>
<feature type="transmembrane region" description="Helical" evidence="7">
    <location>
        <begin position="142"/>
        <end position="161"/>
    </location>
</feature>
<keyword evidence="7" id="KW-0349">Heme</keyword>
<sequence length="200" mass="23010">MTKHWRFVLYPLGLLPALWLLKQGIDGQLGADPVNVFERELGLWAFRFLVLCLCVAPLYAKTGLNFLRYRRLLGLLAFFYASFHLVAYMGLDAGFNLSILLKDMTHRPFTILGMTAFTALLPLALTSNRWAMRWLKRGWKRLHLLVFPAALCAMVHFYLSFKTLNDMSAFYGALMLCCIVVRVPKWMKGIRKTIPYGRAI</sequence>
<evidence type="ECO:0000256" key="5">
    <source>
        <dbReference type="ARBA" id="ARBA00023004"/>
    </source>
</evidence>